<dbReference type="Gramene" id="ORUFI07G10530.1">
    <property type="protein sequence ID" value="ORUFI07G10530.1"/>
    <property type="gene ID" value="ORUFI07G10530"/>
</dbReference>
<reference evidence="2" key="1">
    <citation type="submission" date="2013-06" db="EMBL/GenBank/DDBJ databases">
        <authorList>
            <person name="Zhao Q."/>
        </authorList>
    </citation>
    <scope>NUCLEOTIDE SEQUENCE</scope>
    <source>
        <strain evidence="2">cv. W1943</strain>
    </source>
</reference>
<evidence type="ECO:0000313" key="2">
    <source>
        <dbReference type="Proteomes" id="UP000008022"/>
    </source>
</evidence>
<protein>
    <submittedName>
        <fullName evidence="1">Uncharacterized protein</fullName>
    </submittedName>
</protein>
<keyword evidence="2" id="KW-1185">Reference proteome</keyword>
<dbReference type="Proteomes" id="UP000008022">
    <property type="component" value="Unassembled WGS sequence"/>
</dbReference>
<dbReference type="EnsemblPlants" id="ORUFI07G10530.1">
    <property type="protein sequence ID" value="ORUFI07G10530.1"/>
    <property type="gene ID" value="ORUFI07G10530"/>
</dbReference>
<proteinExistence type="predicted"/>
<accession>A0A0E0Q6Q9</accession>
<name>A0A0E0Q6Q9_ORYRU</name>
<reference evidence="1" key="2">
    <citation type="submission" date="2015-06" db="UniProtKB">
        <authorList>
            <consortium name="EnsemblPlants"/>
        </authorList>
    </citation>
    <scope>IDENTIFICATION</scope>
</reference>
<organism evidence="1 2">
    <name type="scientific">Oryza rufipogon</name>
    <name type="common">Brownbeard rice</name>
    <name type="synonym">Asian wild rice</name>
    <dbReference type="NCBI Taxonomy" id="4529"/>
    <lineage>
        <taxon>Eukaryota</taxon>
        <taxon>Viridiplantae</taxon>
        <taxon>Streptophyta</taxon>
        <taxon>Embryophyta</taxon>
        <taxon>Tracheophyta</taxon>
        <taxon>Spermatophyta</taxon>
        <taxon>Magnoliopsida</taxon>
        <taxon>Liliopsida</taxon>
        <taxon>Poales</taxon>
        <taxon>Poaceae</taxon>
        <taxon>BOP clade</taxon>
        <taxon>Oryzoideae</taxon>
        <taxon>Oryzeae</taxon>
        <taxon>Oryzinae</taxon>
        <taxon>Oryza</taxon>
    </lineage>
</organism>
<evidence type="ECO:0000313" key="1">
    <source>
        <dbReference type="EnsemblPlants" id="ORUFI07G10530.1"/>
    </source>
</evidence>
<sequence>MAPTLGLHLTQPGHERALPLTLQHDLEDWLKFPMMNRLSHLDIQLTNAWQHHASQAAAYMMTSSASHSINFPKLRKLNLHSVTSSEDALHALPARPLRASKSTTPLGCIIFASGCAAPRKTNVSFVGRWPSELPDNHLDRRYWEMPPGNVAASVPTTKILVLQSSGPNLAAVVHLRYITCLQKLYVRMNI</sequence>
<dbReference type="HOGENOM" id="CLU_1505816_0_0_1"/>
<dbReference type="AlphaFoldDB" id="A0A0E0Q6Q9"/>